<dbReference type="EMBL" id="LCZI01000790">
    <property type="protein sequence ID" value="KKZ64440.1"/>
    <property type="molecule type" value="Genomic_DNA"/>
</dbReference>
<dbReference type="PANTHER" id="PTHR21310">
    <property type="entry name" value="AMINOGLYCOSIDE PHOSPHOTRANSFERASE-RELATED-RELATED"/>
    <property type="match status" value="1"/>
</dbReference>
<dbReference type="PANTHER" id="PTHR21310:SF58">
    <property type="entry name" value="AMINOGLYCOSIDE PHOSPHOTRANSFERASE DOMAIN-CONTAINING PROTEIN"/>
    <property type="match status" value="1"/>
</dbReference>
<evidence type="ECO:0000313" key="2">
    <source>
        <dbReference type="EMBL" id="KKZ64440.1"/>
    </source>
</evidence>
<dbReference type="SUPFAM" id="SSF56112">
    <property type="entry name" value="Protein kinase-like (PK-like)"/>
    <property type="match status" value="1"/>
</dbReference>
<protein>
    <recommendedName>
        <fullName evidence="1">Aminoglycoside phosphotransferase domain-containing protein</fullName>
    </recommendedName>
</protein>
<dbReference type="Gene3D" id="3.30.200.150">
    <property type="match status" value="1"/>
</dbReference>
<proteinExistence type="predicted"/>
<dbReference type="Gene3D" id="3.90.1200.10">
    <property type="match status" value="1"/>
</dbReference>
<dbReference type="Pfam" id="PF01636">
    <property type="entry name" value="APH"/>
    <property type="match status" value="1"/>
</dbReference>
<dbReference type="InterPro" id="IPR051678">
    <property type="entry name" value="AGP_Transferase"/>
</dbReference>
<dbReference type="InterPro" id="IPR002575">
    <property type="entry name" value="Aminoglycoside_PTrfase"/>
</dbReference>
<dbReference type="AlphaFoldDB" id="A0A0G2I2Q6"/>
<dbReference type="OrthoDB" id="4176195at2759"/>
<comment type="caution">
    <text evidence="2">The sequence shown here is derived from an EMBL/GenBank/DDBJ whole genome shotgun (WGS) entry which is preliminary data.</text>
</comment>
<evidence type="ECO:0000313" key="3">
    <source>
        <dbReference type="Proteomes" id="UP000034164"/>
    </source>
</evidence>
<organism evidence="2 3">
    <name type="scientific">[Emmonsia] crescens</name>
    <dbReference type="NCBI Taxonomy" id="73230"/>
    <lineage>
        <taxon>Eukaryota</taxon>
        <taxon>Fungi</taxon>
        <taxon>Dikarya</taxon>
        <taxon>Ascomycota</taxon>
        <taxon>Pezizomycotina</taxon>
        <taxon>Eurotiomycetes</taxon>
        <taxon>Eurotiomycetidae</taxon>
        <taxon>Onygenales</taxon>
        <taxon>Ajellomycetaceae</taxon>
        <taxon>Emergomyces</taxon>
    </lineage>
</organism>
<name>A0A0G2I2Q6_9EURO</name>
<dbReference type="InterPro" id="IPR011009">
    <property type="entry name" value="Kinase-like_dom_sf"/>
</dbReference>
<accession>A0A0G2I2Q6</accession>
<reference evidence="3" key="1">
    <citation type="journal article" date="2015" name="PLoS Genet.">
        <title>The dynamic genome and transcriptome of the human fungal pathogen Blastomyces and close relative Emmonsia.</title>
        <authorList>
            <person name="Munoz J.F."/>
            <person name="Gauthier G.M."/>
            <person name="Desjardins C.A."/>
            <person name="Gallo J.E."/>
            <person name="Holder J."/>
            <person name="Sullivan T.D."/>
            <person name="Marty A.J."/>
            <person name="Carmen J.C."/>
            <person name="Chen Z."/>
            <person name="Ding L."/>
            <person name="Gujja S."/>
            <person name="Magrini V."/>
            <person name="Misas E."/>
            <person name="Mitreva M."/>
            <person name="Priest M."/>
            <person name="Saif S."/>
            <person name="Whiston E.A."/>
            <person name="Young S."/>
            <person name="Zeng Q."/>
            <person name="Goldman W.E."/>
            <person name="Mardis E.R."/>
            <person name="Taylor J.W."/>
            <person name="McEwen J.G."/>
            <person name="Clay O.K."/>
            <person name="Klein B.S."/>
            <person name="Cuomo C.A."/>
        </authorList>
    </citation>
    <scope>NUCLEOTIDE SEQUENCE [LARGE SCALE GENOMIC DNA]</scope>
    <source>
        <strain evidence="3">UAMH 3008</strain>
    </source>
</reference>
<dbReference type="Proteomes" id="UP000034164">
    <property type="component" value="Unassembled WGS sequence"/>
</dbReference>
<sequence>MAQRMNVSDFSQSDRLVSDEFVHIYRFEEHKVAKLCTPAQVTQAEAMRFVRKNTSLPVPEIYDAYVDESSDRGVIVMEYVEGNVLRDVWDDLTSEQQSSIANQLKAYIKELRSLKGIFIGPVDGSPCYDPTFCVGEEESFGPFTTESEFNEGLIKAMKLTQNNSWVDHIAEFVRALPTHNVVFTHGDIAPRNIIVRGDQVVAILDWEMAGFYPEYWEYIKTLFYPDWQSKWITSGVVDRILRPWPLEHAVLLHLQQVIQGW</sequence>
<gene>
    <name evidence="2" type="ORF">EMCG_09575</name>
</gene>
<feature type="domain" description="Aminoglycoside phosphotransferase" evidence="1">
    <location>
        <begin position="43"/>
        <end position="228"/>
    </location>
</feature>
<dbReference type="VEuPathDB" id="FungiDB:EMCG_09575"/>
<evidence type="ECO:0000259" key="1">
    <source>
        <dbReference type="Pfam" id="PF01636"/>
    </source>
</evidence>
<dbReference type="CDD" id="cd05120">
    <property type="entry name" value="APH_ChoK_like"/>
    <property type="match status" value="1"/>
</dbReference>